<accession>A0A183A450</accession>
<name>A0A183A450_9TREM</name>
<evidence type="ECO:0000313" key="2">
    <source>
        <dbReference type="EMBL" id="VDP45420.1"/>
    </source>
</evidence>
<feature type="compositionally biased region" description="Basic residues" evidence="1">
    <location>
        <begin position="64"/>
        <end position="74"/>
    </location>
</feature>
<protein>
    <submittedName>
        <fullName evidence="4">Small vasohibin-binding protein</fullName>
    </submittedName>
</protein>
<sequence length="141" mass="15596">MTRSEVVSAQCTPVEVQGDAPVTRDKARMYVEVSAAKKVKTNVDAPVLVKGAGLKTTNPDPKVKMSHQPKHRGLEKKLQVAESGLQKKRAQNDRAGTLKSLEVQFREVQQCWVPRCEYTIEGILDARLAVAIFSPEQPDLT</sequence>
<feature type="region of interest" description="Disordered" evidence="1">
    <location>
        <begin position="52"/>
        <end position="75"/>
    </location>
</feature>
<gene>
    <name evidence="2" type="ORF">ECPE_LOCUS1735</name>
</gene>
<dbReference type="WBParaSite" id="ECPE_0000173501-mRNA-1">
    <property type="protein sequence ID" value="ECPE_0000173501-mRNA-1"/>
    <property type="gene ID" value="ECPE_0000173501"/>
</dbReference>
<organism evidence="4">
    <name type="scientific">Echinostoma caproni</name>
    <dbReference type="NCBI Taxonomy" id="27848"/>
    <lineage>
        <taxon>Eukaryota</taxon>
        <taxon>Metazoa</taxon>
        <taxon>Spiralia</taxon>
        <taxon>Lophotrochozoa</taxon>
        <taxon>Platyhelminthes</taxon>
        <taxon>Trematoda</taxon>
        <taxon>Digenea</taxon>
        <taxon>Plagiorchiida</taxon>
        <taxon>Echinostomata</taxon>
        <taxon>Echinostomatoidea</taxon>
        <taxon>Echinostomatidae</taxon>
        <taxon>Echinostoma</taxon>
    </lineage>
</organism>
<evidence type="ECO:0000313" key="3">
    <source>
        <dbReference type="Proteomes" id="UP000272942"/>
    </source>
</evidence>
<proteinExistence type="predicted"/>
<reference evidence="2 3" key="2">
    <citation type="submission" date="2018-11" db="EMBL/GenBank/DDBJ databases">
        <authorList>
            <consortium name="Pathogen Informatics"/>
        </authorList>
    </citation>
    <scope>NUCLEOTIDE SEQUENCE [LARGE SCALE GENOMIC DNA]</scope>
    <source>
        <strain evidence="2 3">Egypt</strain>
    </source>
</reference>
<dbReference type="AlphaFoldDB" id="A0A183A450"/>
<evidence type="ECO:0000256" key="1">
    <source>
        <dbReference type="SAM" id="MobiDB-lite"/>
    </source>
</evidence>
<evidence type="ECO:0000313" key="4">
    <source>
        <dbReference type="WBParaSite" id="ECPE_0000173501-mRNA-1"/>
    </source>
</evidence>
<dbReference type="EMBL" id="UZAN01014302">
    <property type="protein sequence ID" value="VDP45420.1"/>
    <property type="molecule type" value="Genomic_DNA"/>
</dbReference>
<reference evidence="4" key="1">
    <citation type="submission" date="2016-06" db="UniProtKB">
        <authorList>
            <consortium name="WormBaseParasite"/>
        </authorList>
    </citation>
    <scope>IDENTIFICATION</scope>
</reference>
<dbReference type="Proteomes" id="UP000272942">
    <property type="component" value="Unassembled WGS sequence"/>
</dbReference>
<keyword evidence="3" id="KW-1185">Reference proteome</keyword>